<dbReference type="SMART" id="SM00692">
    <property type="entry name" value="DM3"/>
    <property type="match status" value="1"/>
</dbReference>
<dbReference type="PANTHER" id="PTHR46927">
    <property type="entry name" value="AGAP005574-PA"/>
    <property type="match status" value="1"/>
</dbReference>
<evidence type="ECO:0000256" key="5">
    <source>
        <dbReference type="PROSITE-ProRule" id="PRU00309"/>
    </source>
</evidence>
<dbReference type="AlphaFoldDB" id="A0A6J2VPC7"/>
<dbReference type="PROSITE" id="PS50950">
    <property type="entry name" value="ZF_THAP"/>
    <property type="match status" value="1"/>
</dbReference>
<dbReference type="SMART" id="SM00980">
    <property type="entry name" value="THAP"/>
    <property type="match status" value="1"/>
</dbReference>
<evidence type="ECO:0000313" key="10">
    <source>
        <dbReference type="RefSeq" id="XP_030633868.1"/>
    </source>
</evidence>
<evidence type="ECO:0000256" key="3">
    <source>
        <dbReference type="ARBA" id="ARBA00022833"/>
    </source>
</evidence>
<dbReference type="InterPro" id="IPR052224">
    <property type="entry name" value="THAP_domain_protein"/>
</dbReference>
<evidence type="ECO:0000259" key="8">
    <source>
        <dbReference type="PROSITE" id="PS50950"/>
    </source>
</evidence>
<evidence type="ECO:0000256" key="4">
    <source>
        <dbReference type="ARBA" id="ARBA00023125"/>
    </source>
</evidence>
<evidence type="ECO:0000256" key="6">
    <source>
        <dbReference type="SAM" id="Coils"/>
    </source>
</evidence>
<evidence type="ECO:0000256" key="2">
    <source>
        <dbReference type="ARBA" id="ARBA00022771"/>
    </source>
</evidence>
<name>A0A6J2VPC7_CHACN</name>
<keyword evidence="3" id="KW-0862">Zinc</keyword>
<accession>A0A6J2VPC7</accession>
<keyword evidence="9" id="KW-1185">Reference proteome</keyword>
<dbReference type="InParanoid" id="A0A6J2VPC7"/>
<dbReference type="SUPFAM" id="SSF57716">
    <property type="entry name" value="Glucocorticoid receptor-like (DNA-binding domain)"/>
    <property type="match status" value="1"/>
</dbReference>
<organism evidence="9 10">
    <name type="scientific">Chanos chanos</name>
    <name type="common">Milkfish</name>
    <name type="synonym">Mugil chanos</name>
    <dbReference type="NCBI Taxonomy" id="29144"/>
    <lineage>
        <taxon>Eukaryota</taxon>
        <taxon>Metazoa</taxon>
        <taxon>Chordata</taxon>
        <taxon>Craniata</taxon>
        <taxon>Vertebrata</taxon>
        <taxon>Euteleostomi</taxon>
        <taxon>Actinopterygii</taxon>
        <taxon>Neopterygii</taxon>
        <taxon>Teleostei</taxon>
        <taxon>Ostariophysi</taxon>
        <taxon>Gonorynchiformes</taxon>
        <taxon>Chanidae</taxon>
        <taxon>Chanos</taxon>
    </lineage>
</organism>
<dbReference type="RefSeq" id="XP_030633868.1">
    <property type="nucleotide sequence ID" value="XM_030778008.1"/>
</dbReference>
<evidence type="ECO:0000256" key="7">
    <source>
        <dbReference type="SAM" id="MobiDB-lite"/>
    </source>
</evidence>
<dbReference type="Pfam" id="PF05485">
    <property type="entry name" value="THAP"/>
    <property type="match status" value="1"/>
</dbReference>
<feature type="coiled-coil region" evidence="6">
    <location>
        <begin position="364"/>
        <end position="419"/>
    </location>
</feature>
<dbReference type="Proteomes" id="UP000504632">
    <property type="component" value="Chromosome 6"/>
</dbReference>
<sequence>MPKYCTAPNCKNDSRDTGSGKRSFYKYPLHDPERLQLWLKNMGREEWSPTRHQYICHEHFLPSCFTLRWGIRYLATDAVPTIFDLTESAKKRKVLGYLERKARRLRYQKAKLPPPDGVTPSKEVTPIRKHSAHESDTSAVQLYAVTFESSHGSEPVLLDASHSAGELETLPTAVLTDGVQGTEGDTPVNLLQTAKKTDDTSSEGQSEVVMMFESPSLEGGEEVELSDSQETVTKEGMRQALHDPSSFATENEATKMEETSVVQEEDSGTQLIAYFETIPNVLSNCASMQISASSETVLSSSLSSKPIVSTVPIVSKHVMPSPDSLVLTLERLVSVEGQGEESEGTAGGTKQLEEHRYHKNNLSKEQLEAIVIELQKKVKVLQQRHRRHLDKLLGLESTVNQLRQSNLLKEERLQLLERAYLQTSAADSHPGETVAIICEDENASHLHAEPKTEEEEGLG</sequence>
<keyword evidence="6" id="KW-0175">Coiled coil</keyword>
<protein>
    <submittedName>
        <fullName evidence="10">THAP domain-containing protein 5-like</fullName>
    </submittedName>
</protein>
<reference evidence="10" key="1">
    <citation type="submission" date="2025-08" db="UniProtKB">
        <authorList>
            <consortium name="RefSeq"/>
        </authorList>
    </citation>
    <scope>IDENTIFICATION</scope>
</reference>
<keyword evidence="1" id="KW-0479">Metal-binding</keyword>
<dbReference type="OrthoDB" id="5982876at2759"/>
<dbReference type="GeneID" id="115815038"/>
<dbReference type="InterPro" id="IPR006612">
    <property type="entry name" value="THAP_Znf"/>
</dbReference>
<gene>
    <name evidence="10" type="primary">LOC115815038</name>
</gene>
<feature type="region of interest" description="Disordered" evidence="7">
    <location>
        <begin position="111"/>
        <end position="135"/>
    </location>
</feature>
<dbReference type="GO" id="GO:0003677">
    <property type="term" value="F:DNA binding"/>
    <property type="evidence" value="ECO:0007669"/>
    <property type="project" value="UniProtKB-UniRule"/>
</dbReference>
<dbReference type="GO" id="GO:0008270">
    <property type="term" value="F:zinc ion binding"/>
    <property type="evidence" value="ECO:0007669"/>
    <property type="project" value="UniProtKB-KW"/>
</dbReference>
<keyword evidence="2 5" id="KW-0863">Zinc-finger</keyword>
<evidence type="ECO:0000256" key="1">
    <source>
        <dbReference type="ARBA" id="ARBA00022723"/>
    </source>
</evidence>
<keyword evidence="4 5" id="KW-0238">DNA-binding</keyword>
<proteinExistence type="predicted"/>
<feature type="domain" description="THAP-type" evidence="8">
    <location>
        <begin position="1"/>
        <end position="83"/>
    </location>
</feature>
<evidence type="ECO:0000313" key="9">
    <source>
        <dbReference type="Proteomes" id="UP000504632"/>
    </source>
</evidence>
<dbReference type="PANTHER" id="PTHR46927:SF2">
    <property type="entry name" value="THAP DOMAIN-CONTAINING PROTEIN 8"/>
    <property type="match status" value="1"/>
</dbReference>